<dbReference type="PANTHER" id="PTHR23506">
    <property type="entry name" value="GH10249P"/>
    <property type="match status" value="1"/>
</dbReference>
<accession>A0AAD1XDP4</accession>
<dbReference type="InterPro" id="IPR020846">
    <property type="entry name" value="MFS_dom"/>
</dbReference>
<evidence type="ECO:0000313" key="9">
    <source>
        <dbReference type="EMBL" id="CAI2367227.1"/>
    </source>
</evidence>
<dbReference type="Pfam" id="PF07690">
    <property type="entry name" value="MFS_1"/>
    <property type="match status" value="1"/>
</dbReference>
<feature type="transmembrane region" description="Helical" evidence="7">
    <location>
        <begin position="402"/>
        <end position="423"/>
    </location>
</feature>
<evidence type="ECO:0000256" key="7">
    <source>
        <dbReference type="SAM" id="Phobius"/>
    </source>
</evidence>
<dbReference type="Proteomes" id="UP001295684">
    <property type="component" value="Unassembled WGS sequence"/>
</dbReference>
<keyword evidence="2" id="KW-0813">Transport</keyword>
<feature type="transmembrane region" description="Helical" evidence="7">
    <location>
        <begin position="218"/>
        <end position="239"/>
    </location>
</feature>
<sequence>MINRLVVIIILAAGVSLVMGYAYTTFAYFPKLAHDRDLSQSLVGLTIGLNSLPFMIFSIASPFLMKKFGRKTYLAVSQLSLTVGVFIFATLDFVKNKQIFLTLSVLSRLIVGAGMSSYTTAAYSYTTILYKDNIQKGIGRIQAGIGIGPIVCLLASTFIFKWFGFFVTFAVISACMLIVTLIIVIFVPDIKDEAEQEQEETPKSMTYKSWHIFRDLRIIGCIIGAGLAMLLIDAPSALVADRFEELKLPEYLKGLTFLFSNVPFTFTSLVLHRFTKISHRKIIICFGWIFLAIGFLLIGPSGLFHFPERVWLILFGFSFFGISYASLIVTNIPLMQEYASQYEIKDDNMSETKKEQQEFDYKTTTGYISGAFNLSFGLGTMLGPLISPRISAGIGYRGFTDLFSGISILSLLIFITFNLLHLCQNPKQLRNQRDPLEKAMNTSENISKPEEDISNRESLLKSYDTS</sequence>
<evidence type="ECO:0000256" key="6">
    <source>
        <dbReference type="SAM" id="MobiDB-lite"/>
    </source>
</evidence>
<feature type="transmembrane region" description="Helical" evidence="7">
    <location>
        <begin position="44"/>
        <end position="65"/>
    </location>
</feature>
<feature type="transmembrane region" description="Helical" evidence="7">
    <location>
        <begin position="165"/>
        <end position="187"/>
    </location>
</feature>
<evidence type="ECO:0000259" key="8">
    <source>
        <dbReference type="PROSITE" id="PS50850"/>
    </source>
</evidence>
<feature type="transmembrane region" description="Helical" evidence="7">
    <location>
        <begin position="364"/>
        <end position="382"/>
    </location>
</feature>
<evidence type="ECO:0000313" key="10">
    <source>
        <dbReference type="Proteomes" id="UP001295684"/>
    </source>
</evidence>
<keyword evidence="5 7" id="KW-0472">Membrane</keyword>
<dbReference type="GO" id="GO:0016020">
    <property type="term" value="C:membrane"/>
    <property type="evidence" value="ECO:0007669"/>
    <property type="project" value="UniProtKB-SubCell"/>
</dbReference>
<comment type="caution">
    <text evidence="9">The sequence shown here is derived from an EMBL/GenBank/DDBJ whole genome shotgun (WGS) entry which is preliminary data.</text>
</comment>
<protein>
    <recommendedName>
        <fullName evidence="8">Major facilitator superfamily (MFS) profile domain-containing protein</fullName>
    </recommendedName>
</protein>
<organism evidence="9 10">
    <name type="scientific">Euplotes crassus</name>
    <dbReference type="NCBI Taxonomy" id="5936"/>
    <lineage>
        <taxon>Eukaryota</taxon>
        <taxon>Sar</taxon>
        <taxon>Alveolata</taxon>
        <taxon>Ciliophora</taxon>
        <taxon>Intramacronucleata</taxon>
        <taxon>Spirotrichea</taxon>
        <taxon>Hypotrichia</taxon>
        <taxon>Euplotida</taxon>
        <taxon>Euplotidae</taxon>
        <taxon>Moneuplotes</taxon>
    </lineage>
</organism>
<keyword evidence="10" id="KW-1185">Reference proteome</keyword>
<feature type="region of interest" description="Disordered" evidence="6">
    <location>
        <begin position="440"/>
        <end position="466"/>
    </location>
</feature>
<dbReference type="PANTHER" id="PTHR23506:SF23">
    <property type="entry name" value="GH10249P"/>
    <property type="match status" value="1"/>
</dbReference>
<proteinExistence type="predicted"/>
<reference evidence="9" key="1">
    <citation type="submission" date="2023-07" db="EMBL/GenBank/DDBJ databases">
        <authorList>
            <consortium name="AG Swart"/>
            <person name="Singh M."/>
            <person name="Singh A."/>
            <person name="Seah K."/>
            <person name="Emmerich C."/>
        </authorList>
    </citation>
    <scope>NUCLEOTIDE SEQUENCE</scope>
    <source>
        <strain evidence="9">DP1</strain>
    </source>
</reference>
<evidence type="ECO:0000256" key="2">
    <source>
        <dbReference type="ARBA" id="ARBA00022448"/>
    </source>
</evidence>
<feature type="domain" description="Major facilitator superfamily (MFS) profile" evidence="8">
    <location>
        <begin position="1"/>
        <end position="191"/>
    </location>
</feature>
<dbReference type="InterPro" id="IPR011701">
    <property type="entry name" value="MFS"/>
</dbReference>
<dbReference type="EMBL" id="CAMPGE010008328">
    <property type="protein sequence ID" value="CAI2367227.1"/>
    <property type="molecule type" value="Genomic_DNA"/>
</dbReference>
<feature type="transmembrane region" description="Helical" evidence="7">
    <location>
        <begin position="310"/>
        <end position="332"/>
    </location>
</feature>
<comment type="subcellular location">
    <subcellularLocation>
        <location evidence="1">Membrane</location>
        <topology evidence="1">Multi-pass membrane protein</topology>
    </subcellularLocation>
</comment>
<feature type="transmembrane region" description="Helical" evidence="7">
    <location>
        <begin position="99"/>
        <end position="125"/>
    </location>
</feature>
<gene>
    <name evidence="9" type="ORF">ECRASSUSDP1_LOCUS8507</name>
</gene>
<evidence type="ECO:0000256" key="4">
    <source>
        <dbReference type="ARBA" id="ARBA00022989"/>
    </source>
</evidence>
<feature type="transmembrane region" description="Helical" evidence="7">
    <location>
        <begin position="72"/>
        <end position="93"/>
    </location>
</feature>
<name>A0AAD1XDP4_EUPCR</name>
<feature type="transmembrane region" description="Helical" evidence="7">
    <location>
        <begin position="283"/>
        <end position="304"/>
    </location>
</feature>
<evidence type="ECO:0000256" key="5">
    <source>
        <dbReference type="ARBA" id="ARBA00023136"/>
    </source>
</evidence>
<dbReference type="PROSITE" id="PS50850">
    <property type="entry name" value="MFS"/>
    <property type="match status" value="1"/>
</dbReference>
<dbReference type="SUPFAM" id="SSF103473">
    <property type="entry name" value="MFS general substrate transporter"/>
    <property type="match status" value="1"/>
</dbReference>
<dbReference type="AlphaFoldDB" id="A0AAD1XDP4"/>
<keyword evidence="3 7" id="KW-0812">Transmembrane</keyword>
<feature type="compositionally biased region" description="Basic and acidic residues" evidence="6">
    <location>
        <begin position="447"/>
        <end position="459"/>
    </location>
</feature>
<dbReference type="InterPro" id="IPR050930">
    <property type="entry name" value="MFS_Vesicular_Transporter"/>
</dbReference>
<evidence type="ECO:0000256" key="3">
    <source>
        <dbReference type="ARBA" id="ARBA00022692"/>
    </source>
</evidence>
<dbReference type="Gene3D" id="1.20.1250.20">
    <property type="entry name" value="MFS general substrate transporter like domains"/>
    <property type="match status" value="1"/>
</dbReference>
<dbReference type="GO" id="GO:0022857">
    <property type="term" value="F:transmembrane transporter activity"/>
    <property type="evidence" value="ECO:0007669"/>
    <property type="project" value="InterPro"/>
</dbReference>
<feature type="transmembrane region" description="Helical" evidence="7">
    <location>
        <begin position="137"/>
        <end position="159"/>
    </location>
</feature>
<feature type="transmembrane region" description="Helical" evidence="7">
    <location>
        <begin position="251"/>
        <end position="271"/>
    </location>
</feature>
<keyword evidence="4 7" id="KW-1133">Transmembrane helix</keyword>
<dbReference type="InterPro" id="IPR036259">
    <property type="entry name" value="MFS_trans_sf"/>
</dbReference>
<evidence type="ECO:0000256" key="1">
    <source>
        <dbReference type="ARBA" id="ARBA00004141"/>
    </source>
</evidence>